<name>A0A6M5YB39_9BACT</name>
<evidence type="ECO:0000256" key="4">
    <source>
        <dbReference type="PIRNR" id="PIRNR000124"/>
    </source>
</evidence>
<gene>
    <name evidence="6" type="ORF">HNV11_18245</name>
</gene>
<dbReference type="InterPro" id="IPR014026">
    <property type="entry name" value="UDP-Glc/GDP-Man_DH_dimer"/>
</dbReference>
<dbReference type="SMART" id="SM00984">
    <property type="entry name" value="UDPG_MGDP_dh_C"/>
    <property type="match status" value="1"/>
</dbReference>
<evidence type="ECO:0000313" key="6">
    <source>
        <dbReference type="EMBL" id="QJW91179.1"/>
    </source>
</evidence>
<keyword evidence="2" id="KW-0560">Oxidoreductase</keyword>
<dbReference type="GO" id="GO:0051287">
    <property type="term" value="F:NAD binding"/>
    <property type="evidence" value="ECO:0007669"/>
    <property type="project" value="InterPro"/>
</dbReference>
<keyword evidence="3" id="KW-0520">NAD</keyword>
<dbReference type="InterPro" id="IPR017476">
    <property type="entry name" value="UDP-Glc/GDP-Man"/>
</dbReference>
<dbReference type="GO" id="GO:0016616">
    <property type="term" value="F:oxidoreductase activity, acting on the CH-OH group of donors, NAD or NADP as acceptor"/>
    <property type="evidence" value="ECO:0007669"/>
    <property type="project" value="InterPro"/>
</dbReference>
<dbReference type="RefSeq" id="WP_171741025.1">
    <property type="nucleotide sequence ID" value="NZ_CP053435.1"/>
</dbReference>
<dbReference type="Pfam" id="PF03720">
    <property type="entry name" value="UDPG_MGDP_dh_C"/>
    <property type="match status" value="1"/>
</dbReference>
<dbReference type="PIRSF" id="PIRSF500136">
    <property type="entry name" value="UDP_ManNAc_DH"/>
    <property type="match status" value="1"/>
</dbReference>
<evidence type="ECO:0000313" key="7">
    <source>
        <dbReference type="Proteomes" id="UP000502756"/>
    </source>
</evidence>
<accession>A0A6M5YB39</accession>
<dbReference type="PANTHER" id="PTHR43491">
    <property type="entry name" value="UDP-N-ACETYL-D-MANNOSAMINE DEHYDROGENASE"/>
    <property type="match status" value="1"/>
</dbReference>
<dbReference type="SUPFAM" id="SSF48179">
    <property type="entry name" value="6-phosphogluconate dehydrogenase C-terminal domain-like"/>
    <property type="match status" value="1"/>
</dbReference>
<dbReference type="Pfam" id="PF00984">
    <property type="entry name" value="UDPG_MGDP_dh"/>
    <property type="match status" value="1"/>
</dbReference>
<dbReference type="InterPro" id="IPR014027">
    <property type="entry name" value="UDP-Glc/GDP-Man_DH_C"/>
</dbReference>
<dbReference type="EMBL" id="CP053435">
    <property type="protein sequence ID" value="QJW91179.1"/>
    <property type="molecule type" value="Genomic_DNA"/>
</dbReference>
<dbReference type="Pfam" id="PF03721">
    <property type="entry name" value="UDPG_MGDP_dh_N"/>
    <property type="match status" value="1"/>
</dbReference>
<dbReference type="InterPro" id="IPR036220">
    <property type="entry name" value="UDP-Glc/GDP-Man_DH_C_sf"/>
</dbReference>
<comment type="similarity">
    <text evidence="1 4">Belongs to the UDP-glucose/GDP-mannose dehydrogenase family.</text>
</comment>
<dbReference type="GO" id="GO:0000271">
    <property type="term" value="P:polysaccharide biosynthetic process"/>
    <property type="evidence" value="ECO:0007669"/>
    <property type="project" value="InterPro"/>
</dbReference>
<protein>
    <submittedName>
        <fullName evidence="6">Nucleotide sugar dehydrogenase</fullName>
    </submittedName>
</protein>
<dbReference type="PIRSF" id="PIRSF000124">
    <property type="entry name" value="UDPglc_GDPman_dh"/>
    <property type="match status" value="1"/>
</dbReference>
<evidence type="ECO:0000259" key="5">
    <source>
        <dbReference type="SMART" id="SM00984"/>
    </source>
</evidence>
<dbReference type="InterPro" id="IPR036291">
    <property type="entry name" value="NAD(P)-bd_dom_sf"/>
</dbReference>
<proteinExistence type="inferred from homology"/>
<keyword evidence="7" id="KW-1185">Reference proteome</keyword>
<evidence type="ECO:0000256" key="1">
    <source>
        <dbReference type="ARBA" id="ARBA00006601"/>
    </source>
</evidence>
<dbReference type="AlphaFoldDB" id="A0A6M5YB39"/>
<dbReference type="NCBIfam" id="TIGR03026">
    <property type="entry name" value="NDP-sugDHase"/>
    <property type="match status" value="1"/>
</dbReference>
<dbReference type="GO" id="GO:0016628">
    <property type="term" value="F:oxidoreductase activity, acting on the CH-CH group of donors, NAD or NADP as acceptor"/>
    <property type="evidence" value="ECO:0007669"/>
    <property type="project" value="InterPro"/>
</dbReference>
<dbReference type="PANTHER" id="PTHR43491:SF2">
    <property type="entry name" value="UDP-N-ACETYL-D-MANNOSAMINE DEHYDROGENASE"/>
    <property type="match status" value="1"/>
</dbReference>
<dbReference type="SUPFAM" id="SSF52413">
    <property type="entry name" value="UDP-glucose/GDP-mannose dehydrogenase C-terminal domain"/>
    <property type="match status" value="1"/>
</dbReference>
<evidence type="ECO:0000256" key="3">
    <source>
        <dbReference type="ARBA" id="ARBA00023027"/>
    </source>
</evidence>
<dbReference type="InterPro" id="IPR008927">
    <property type="entry name" value="6-PGluconate_DH-like_C_sf"/>
</dbReference>
<feature type="domain" description="UDP-glucose/GDP-mannose dehydrogenase C-terminal" evidence="5">
    <location>
        <begin position="321"/>
        <end position="419"/>
    </location>
</feature>
<sequence>MQSLLAATDVTVGIIGLGYVGLPLALEFGKQYETVGFDVDQSRVDELQKCFDRTRETDVDAFRASRHIRFTTDPAELKTCTVFIVTVPTPIDHYKKPDLSYLLSASRTVGKCLKPGDVVVYESTVYPGCTEEECVPVLEKYSGLRYNVDFFCGYSPERINPGDKERTLTRILKITSGSTPQVADFVNRLYGSVIEAGTYKAPSIKVAEAAKAIENAQRDVNISFVNELALIFDRMGIDTMDVLEAAGTKWNFLNFKPGLVGGHCISVDPYYLAHKAQSLGYHPQVILSGRRVNDDMPLHVANKLVKKMSQHGIHLAGSKVLLLGITFKENCPDIRNSKVADIYHELRGFGIEVQVYDPWAVPQEVHHEFGIRLIEEPEPNAYDGIILAVAHKEFQELTMPALTRSDRSVVYDLKAQLDRSVATLRI</sequence>
<evidence type="ECO:0000256" key="2">
    <source>
        <dbReference type="ARBA" id="ARBA00023002"/>
    </source>
</evidence>
<dbReference type="Proteomes" id="UP000502756">
    <property type="component" value="Chromosome"/>
</dbReference>
<dbReference type="SUPFAM" id="SSF51735">
    <property type="entry name" value="NAD(P)-binding Rossmann-fold domains"/>
    <property type="match status" value="1"/>
</dbReference>
<dbReference type="InterPro" id="IPR028359">
    <property type="entry name" value="UDP_ManNAc/GlcNAc_DH"/>
</dbReference>
<organism evidence="6 7">
    <name type="scientific">Spirosoma taeanense</name>
    <dbReference type="NCBI Taxonomy" id="2735870"/>
    <lineage>
        <taxon>Bacteria</taxon>
        <taxon>Pseudomonadati</taxon>
        <taxon>Bacteroidota</taxon>
        <taxon>Cytophagia</taxon>
        <taxon>Cytophagales</taxon>
        <taxon>Cytophagaceae</taxon>
        <taxon>Spirosoma</taxon>
    </lineage>
</organism>
<reference evidence="6 7" key="1">
    <citation type="submission" date="2020-05" db="EMBL/GenBank/DDBJ databases">
        <title>Genome sequencing of Spirosoma sp. TS118.</title>
        <authorList>
            <person name="Lee J.-H."/>
            <person name="Jeong S."/>
            <person name="Zhao L."/>
            <person name="Jung J.-H."/>
            <person name="Kim M.-K."/>
            <person name="Lim S."/>
        </authorList>
    </citation>
    <scope>NUCLEOTIDE SEQUENCE [LARGE SCALE GENOMIC DNA]</scope>
    <source>
        <strain evidence="6 7">TS118</strain>
    </source>
</reference>
<dbReference type="InterPro" id="IPR001732">
    <property type="entry name" value="UDP-Glc/GDP-Man_DH_N"/>
</dbReference>
<dbReference type="Gene3D" id="3.40.50.720">
    <property type="entry name" value="NAD(P)-binding Rossmann-like Domain"/>
    <property type="match status" value="2"/>
</dbReference>
<dbReference type="KEGG" id="stae:HNV11_18245"/>